<dbReference type="Proteomes" id="UP001227162">
    <property type="component" value="Unassembled WGS sequence"/>
</dbReference>
<keyword evidence="1" id="KW-1133">Transmembrane helix</keyword>
<feature type="transmembrane region" description="Helical" evidence="1">
    <location>
        <begin position="52"/>
        <end position="70"/>
    </location>
</feature>
<feature type="domain" description="YrhK" evidence="2">
    <location>
        <begin position="23"/>
        <end position="76"/>
    </location>
</feature>
<feature type="transmembrane region" description="Helical" evidence="1">
    <location>
        <begin position="24"/>
        <end position="46"/>
    </location>
</feature>
<sequence>MKLFNTLRSEHTPEQRRFYALTEIAYTAVDFSAAALFIVGSVFFFYESLMTAGTWLFLIGSCFFAMKPSIRLWREIKLLRMGDYADLAQKRN</sequence>
<comment type="caution">
    <text evidence="3">The sequence shown here is derived from an EMBL/GenBank/DDBJ whole genome shotgun (WGS) entry which is preliminary data.</text>
</comment>
<keyword evidence="4" id="KW-1185">Reference proteome</keyword>
<reference evidence="3" key="2">
    <citation type="submission" date="2023-04" db="EMBL/GenBank/DDBJ databases">
        <title>'Rhodoalgimonas zhirmunskyi' gen. nov., isolated from a red alga.</title>
        <authorList>
            <person name="Nedashkovskaya O.I."/>
            <person name="Otstavnykh N.Y."/>
            <person name="Bystritskaya E.P."/>
            <person name="Balabanova L.A."/>
            <person name="Isaeva M.P."/>
        </authorList>
    </citation>
    <scope>NUCLEOTIDE SEQUENCE</scope>
    <source>
        <strain evidence="3">10Alg 79</strain>
    </source>
</reference>
<protein>
    <submittedName>
        <fullName evidence="3">YrhK family protein</fullName>
    </submittedName>
</protein>
<dbReference type="InterPro" id="IPR025424">
    <property type="entry name" value="YrhK_domain"/>
</dbReference>
<keyword evidence="1" id="KW-0812">Transmembrane</keyword>
<evidence type="ECO:0000256" key="1">
    <source>
        <dbReference type="SAM" id="Phobius"/>
    </source>
</evidence>
<dbReference type="EMBL" id="JANFFA010000002">
    <property type="protein sequence ID" value="MDQ2094497.1"/>
    <property type="molecule type" value="Genomic_DNA"/>
</dbReference>
<accession>A0AAJ1UEE4</accession>
<evidence type="ECO:0000313" key="4">
    <source>
        <dbReference type="Proteomes" id="UP001227162"/>
    </source>
</evidence>
<proteinExistence type="predicted"/>
<organism evidence="3 4">
    <name type="scientific">Rhodalgimonas zhirmunskyi</name>
    <dbReference type="NCBI Taxonomy" id="2964767"/>
    <lineage>
        <taxon>Bacteria</taxon>
        <taxon>Pseudomonadati</taxon>
        <taxon>Pseudomonadota</taxon>
        <taxon>Alphaproteobacteria</taxon>
        <taxon>Rhodobacterales</taxon>
        <taxon>Roseobacteraceae</taxon>
        <taxon>Rhodalgimonas</taxon>
    </lineage>
</organism>
<dbReference type="AlphaFoldDB" id="A0AAJ1UEE4"/>
<name>A0AAJ1UEE4_9RHOB</name>
<evidence type="ECO:0000313" key="3">
    <source>
        <dbReference type="EMBL" id="MDQ2094497.1"/>
    </source>
</evidence>
<dbReference type="RefSeq" id="WP_317626094.1">
    <property type="nucleotide sequence ID" value="NZ_JANFFA010000002.1"/>
</dbReference>
<evidence type="ECO:0000259" key="2">
    <source>
        <dbReference type="Pfam" id="PF14145"/>
    </source>
</evidence>
<reference evidence="3" key="1">
    <citation type="submission" date="2022-07" db="EMBL/GenBank/DDBJ databases">
        <authorList>
            <person name="Otstavnykh N."/>
            <person name="Isaeva M."/>
            <person name="Bystritskaya E."/>
        </authorList>
    </citation>
    <scope>NUCLEOTIDE SEQUENCE</scope>
    <source>
        <strain evidence="3">10Alg 79</strain>
    </source>
</reference>
<gene>
    <name evidence="3" type="ORF">NOI20_10290</name>
</gene>
<keyword evidence="1" id="KW-0472">Membrane</keyword>
<dbReference type="Pfam" id="PF14145">
    <property type="entry name" value="YrhK"/>
    <property type="match status" value="1"/>
</dbReference>